<feature type="compositionally biased region" description="Low complexity" evidence="11">
    <location>
        <begin position="1140"/>
        <end position="1161"/>
    </location>
</feature>
<name>A0A914B7Y3_PATMI</name>
<dbReference type="OrthoDB" id="28947at2759"/>
<feature type="region of interest" description="Disordered" evidence="11">
    <location>
        <begin position="859"/>
        <end position="1073"/>
    </location>
</feature>
<feature type="compositionally biased region" description="Basic residues" evidence="11">
    <location>
        <begin position="11"/>
        <end position="28"/>
    </location>
</feature>
<dbReference type="InterPro" id="IPR040155">
    <property type="entry name" value="CEBPZ/Mak21-like"/>
</dbReference>
<keyword evidence="6" id="KW-0804">Transcription</keyword>
<comment type="similarity">
    <text evidence="2">Belongs to the CBF/MAK21 family.</text>
</comment>
<dbReference type="GeneID" id="119740888"/>
<feature type="domain" description="CCAAT-binding factor" evidence="12">
    <location>
        <begin position="575"/>
        <end position="766"/>
    </location>
</feature>
<dbReference type="SUPFAM" id="SSF48371">
    <property type="entry name" value="ARM repeat"/>
    <property type="match status" value="1"/>
</dbReference>
<reference evidence="13" key="1">
    <citation type="submission" date="2022-11" db="UniProtKB">
        <authorList>
            <consortium name="EnsemblMetazoa"/>
        </authorList>
    </citation>
    <scope>IDENTIFICATION</scope>
</reference>
<evidence type="ECO:0000256" key="6">
    <source>
        <dbReference type="ARBA" id="ARBA00023163"/>
    </source>
</evidence>
<feature type="compositionally biased region" description="Low complexity" evidence="11">
    <location>
        <begin position="190"/>
        <end position="199"/>
    </location>
</feature>
<dbReference type="InterPro" id="IPR016024">
    <property type="entry name" value="ARM-type_fold"/>
</dbReference>
<feature type="compositionally biased region" description="Basic residues" evidence="11">
    <location>
        <begin position="926"/>
        <end position="938"/>
    </location>
</feature>
<dbReference type="EnsemblMetazoa" id="XM_038216355.1">
    <property type="protein sequence ID" value="XP_038072283.1"/>
    <property type="gene ID" value="LOC119740888"/>
</dbReference>
<dbReference type="Proteomes" id="UP000887568">
    <property type="component" value="Unplaced"/>
</dbReference>
<feature type="compositionally biased region" description="Basic residues" evidence="11">
    <location>
        <begin position="118"/>
        <end position="132"/>
    </location>
</feature>
<feature type="compositionally biased region" description="Basic and acidic residues" evidence="11">
    <location>
        <begin position="1022"/>
        <end position="1037"/>
    </location>
</feature>
<evidence type="ECO:0000256" key="3">
    <source>
        <dbReference type="ARBA" id="ARBA00022553"/>
    </source>
</evidence>
<evidence type="ECO:0000256" key="5">
    <source>
        <dbReference type="ARBA" id="ARBA00023159"/>
    </source>
</evidence>
<feature type="compositionally biased region" description="Acidic residues" evidence="11">
    <location>
        <begin position="682"/>
        <end position="696"/>
    </location>
</feature>
<feature type="compositionally biased region" description="Acidic residues" evidence="11">
    <location>
        <begin position="902"/>
        <end position="919"/>
    </location>
</feature>
<organism evidence="13 14">
    <name type="scientific">Patiria miniata</name>
    <name type="common">Bat star</name>
    <name type="synonym">Asterina miniata</name>
    <dbReference type="NCBI Taxonomy" id="46514"/>
    <lineage>
        <taxon>Eukaryota</taxon>
        <taxon>Metazoa</taxon>
        <taxon>Echinodermata</taxon>
        <taxon>Eleutherozoa</taxon>
        <taxon>Asterozoa</taxon>
        <taxon>Asteroidea</taxon>
        <taxon>Valvatacea</taxon>
        <taxon>Valvatida</taxon>
        <taxon>Asterinidae</taxon>
        <taxon>Patiria</taxon>
    </lineage>
</organism>
<feature type="compositionally biased region" description="Acidic residues" evidence="11">
    <location>
        <begin position="943"/>
        <end position="983"/>
    </location>
</feature>
<feature type="compositionally biased region" description="Acidic residues" evidence="11">
    <location>
        <begin position="873"/>
        <end position="895"/>
    </location>
</feature>
<feature type="compositionally biased region" description="Basic and acidic residues" evidence="11">
    <location>
        <begin position="697"/>
        <end position="711"/>
    </location>
</feature>
<feature type="compositionally biased region" description="Basic residues" evidence="11">
    <location>
        <begin position="1012"/>
        <end position="1021"/>
    </location>
</feature>
<feature type="compositionally biased region" description="Acidic residues" evidence="11">
    <location>
        <begin position="54"/>
        <end position="72"/>
    </location>
</feature>
<feature type="compositionally biased region" description="Basic and acidic residues" evidence="11">
    <location>
        <begin position="720"/>
        <end position="730"/>
    </location>
</feature>
<evidence type="ECO:0000256" key="8">
    <source>
        <dbReference type="ARBA" id="ARBA00031941"/>
    </source>
</evidence>
<evidence type="ECO:0000259" key="12">
    <source>
        <dbReference type="Pfam" id="PF03914"/>
    </source>
</evidence>
<feature type="compositionally biased region" description="Acidic residues" evidence="11">
    <location>
        <begin position="990"/>
        <end position="1002"/>
    </location>
</feature>
<keyword evidence="14" id="KW-1185">Reference proteome</keyword>
<evidence type="ECO:0000256" key="4">
    <source>
        <dbReference type="ARBA" id="ARBA00023015"/>
    </source>
</evidence>
<evidence type="ECO:0000313" key="14">
    <source>
        <dbReference type="Proteomes" id="UP000887568"/>
    </source>
</evidence>
<evidence type="ECO:0000313" key="13">
    <source>
        <dbReference type="EnsemblMetazoa" id="XP_038072283.1"/>
    </source>
</evidence>
<feature type="compositionally biased region" description="Basic and acidic residues" evidence="11">
    <location>
        <begin position="1"/>
        <end position="10"/>
    </location>
</feature>
<sequence length="1170" mass="132293">MESTTDQKRAPKEKRKSVKFKTQKKRKQLEKLTLQDIEAIGGNEDDLRLIGDISESDEEEVSQTEEEQDIDPQELKAYFQSLGFQNVSADSGDFDSPKDDDNPPGTSKSDNKQDRKKDKLTKKEKKAEKKKLKSEPDASLKDAKTSKETSQDETVPAKKVQDCKKPTGGVSDAKSLGKKPLVNAGAVLQHSEVSSTSSESHAHHQQVPKRQISAQKLLEDFTPRKQLLFEPEGLCYYREFQSDPKKFELSDDATVAAYRTLAGRLYSNEVQIYLSKKKGDLSTKAQWMQTVVSSGVLSDKVAALTLEVQTAPVHTPASLDSLMTMLKKKGRRETLVAMDALKQLFLQELLPERRKLRLFSQHPFSLLNDLSEGKRPERNKRLLLWYCEDQLKQKYLEFVKTLEKLSHDTIQAVKQKAMSTSHEMLSHKPEQEKALLTLLVNKIGDPDYKIAARAVHLLQKLVEVHTTMKGVVVTEVEALLYRANVSSKAQYYAVCFLNQLILSHDEPDLATKLIVVYFSFFKACMKKRNADQKMLGAVLTGVNRAYPYSNVGDERVGEQTDSLFKVVHIAPFNTSIQALLLLKQVLDTRQAISDRFYSALYSKLLDRSLENSPRQAMFLNLLYQSMKADAIIGRIKAFVKRLLQMCSTQQPPFVCGALFLISEIMDIRPALRSAAMDAMDSDDEEHFVDIDEEDDARTDKKGETDVEKDASKSASSWVHHKIENPDKKTQYDPTNRNPQFSGAEGSVFWELTKLQNHYHPSVALFAKTIREGLKVHYMGNPLQDFTQMRFLDRFVYRNPKKQTEKVKVSIMEPKGKSYKPSAIRLMAVNTKDYLKTAQEKIPIDELFFHKYFTSKGKKPQQVTDRKKEKSVKEDDDDEDDFEFDSDASSVDDDEFDRILETVDLEDTDEDDDDDDDDVMDFAGEVKRKKKDKTTKQKGKASEDDSSESEEDFDYPDDEDEGSEIGEDNFDSTDDDQDDDDNDDEFKIANDEFDEEGFGESDSAEEHPSPAKATKRKTKKPTRQADADKDSDSEREMDFLGAMGTGKRKGGAAKRGGKKRRKVEGAGQSGGSLQATAEEFSSLMDDHVGAKFDSIGLNAMANKDNADAKQLNWEIRRDKWVQGRDPKSMMLAKKKGKFPKGKPFQKGQGRQLKKGGSSAGGKANRKRSSKR</sequence>
<feature type="compositionally biased region" description="Basic and acidic residues" evidence="11">
    <location>
        <begin position="863"/>
        <end position="872"/>
    </location>
</feature>
<feature type="region of interest" description="Disordered" evidence="11">
    <location>
        <begin position="1121"/>
        <end position="1170"/>
    </location>
</feature>
<evidence type="ECO:0000256" key="9">
    <source>
        <dbReference type="ARBA" id="ARBA00058879"/>
    </source>
</evidence>
<dbReference type="InterPro" id="IPR005612">
    <property type="entry name" value="CCAAT-binding_factor"/>
</dbReference>
<feature type="compositionally biased region" description="Basic and acidic residues" evidence="11">
    <location>
        <begin position="133"/>
        <end position="165"/>
    </location>
</feature>
<evidence type="ECO:0000256" key="2">
    <source>
        <dbReference type="ARBA" id="ARBA00007797"/>
    </source>
</evidence>
<keyword evidence="5" id="KW-0010">Activator</keyword>
<accession>A0A914B7Y3</accession>
<proteinExistence type="inferred from homology"/>
<keyword evidence="3" id="KW-0597">Phosphoprotein</keyword>
<protein>
    <recommendedName>
        <fullName evidence="10">CCAAT/enhancer-binding protein zeta</fullName>
    </recommendedName>
    <alternativeName>
        <fullName evidence="8">CCAAT-box-binding transcription factor</fullName>
    </alternativeName>
</protein>
<comment type="subcellular location">
    <subcellularLocation>
        <location evidence="1">Nucleus</location>
    </subcellularLocation>
</comment>
<dbReference type="PANTHER" id="PTHR12048:SF0">
    <property type="entry name" value="CCAAT_ENHANCER-BINDING PROTEIN ZETA"/>
    <property type="match status" value="1"/>
</dbReference>
<feature type="region of interest" description="Disordered" evidence="11">
    <location>
        <begin position="682"/>
        <end position="733"/>
    </location>
</feature>
<evidence type="ECO:0000256" key="1">
    <source>
        <dbReference type="ARBA" id="ARBA00004123"/>
    </source>
</evidence>
<dbReference type="FunFam" id="1.25.10.10:FF:000805">
    <property type="entry name" value="Similar to transcription factor CBF/MAK21"/>
    <property type="match status" value="1"/>
</dbReference>
<dbReference type="OMA" id="EIWCNDE"/>
<dbReference type="Pfam" id="PF03914">
    <property type="entry name" value="CBF"/>
    <property type="match status" value="1"/>
</dbReference>
<feature type="region of interest" description="Disordered" evidence="11">
    <location>
        <begin position="1"/>
        <end position="210"/>
    </location>
</feature>
<feature type="compositionally biased region" description="Basic residues" evidence="11">
    <location>
        <begin position="1045"/>
        <end position="1061"/>
    </location>
</feature>
<keyword evidence="7" id="KW-0539">Nucleus</keyword>
<evidence type="ECO:0000256" key="11">
    <source>
        <dbReference type="SAM" id="MobiDB-lite"/>
    </source>
</evidence>
<dbReference type="GO" id="GO:0005634">
    <property type="term" value="C:nucleus"/>
    <property type="evidence" value="ECO:0007669"/>
    <property type="project" value="UniProtKB-SubCell"/>
</dbReference>
<dbReference type="PANTHER" id="PTHR12048">
    <property type="entry name" value="CCAAT-BINDING FACTOR-RELATED"/>
    <property type="match status" value="1"/>
</dbReference>
<dbReference type="Gene3D" id="1.25.10.10">
    <property type="entry name" value="Leucine-rich Repeat Variant"/>
    <property type="match status" value="1"/>
</dbReference>
<comment type="function">
    <text evidence="9">Stimulates transcription from the HSP70 promoter.</text>
</comment>
<keyword evidence="4" id="KW-0805">Transcription regulation</keyword>
<evidence type="ECO:0000256" key="10">
    <source>
        <dbReference type="ARBA" id="ARBA00073389"/>
    </source>
</evidence>
<dbReference type="AlphaFoldDB" id="A0A914B7Y3"/>
<evidence type="ECO:0000256" key="7">
    <source>
        <dbReference type="ARBA" id="ARBA00023242"/>
    </source>
</evidence>
<dbReference type="InterPro" id="IPR011989">
    <property type="entry name" value="ARM-like"/>
</dbReference>
<dbReference type="RefSeq" id="XP_038072283.1">
    <property type="nucleotide sequence ID" value="XM_038216355.1"/>
</dbReference>